<dbReference type="RefSeq" id="WP_143235698.1">
    <property type="nucleotide sequence ID" value="NZ_VJWL01000002.1"/>
</dbReference>
<reference evidence="2 3" key="1">
    <citation type="submission" date="2019-07" db="EMBL/GenBank/DDBJ databases">
        <authorList>
            <person name="Yang M."/>
            <person name="Zhao D."/>
            <person name="Xiang H."/>
        </authorList>
    </citation>
    <scope>NUCLEOTIDE SEQUENCE [LARGE SCALE GENOMIC DNA]</scope>
    <source>
        <strain evidence="2 3">IM1326</strain>
    </source>
</reference>
<keyword evidence="1" id="KW-0812">Transmembrane</keyword>
<keyword evidence="1" id="KW-0472">Membrane</keyword>
<feature type="transmembrane region" description="Helical" evidence="1">
    <location>
        <begin position="20"/>
        <end position="41"/>
    </location>
</feature>
<evidence type="ECO:0000313" key="3">
    <source>
        <dbReference type="Proteomes" id="UP000320359"/>
    </source>
</evidence>
<dbReference type="EMBL" id="VJWL01000002">
    <property type="protein sequence ID" value="TRW48712.1"/>
    <property type="molecule type" value="Genomic_DNA"/>
</dbReference>
<organism evidence="2 3">
    <name type="scientific">Aliidiomarina halalkaliphila</name>
    <dbReference type="NCBI Taxonomy" id="2593535"/>
    <lineage>
        <taxon>Bacteria</taxon>
        <taxon>Pseudomonadati</taxon>
        <taxon>Pseudomonadota</taxon>
        <taxon>Gammaproteobacteria</taxon>
        <taxon>Alteromonadales</taxon>
        <taxon>Idiomarinaceae</taxon>
        <taxon>Aliidiomarina</taxon>
    </lineage>
</organism>
<dbReference type="Proteomes" id="UP000320359">
    <property type="component" value="Unassembled WGS sequence"/>
</dbReference>
<name>A0A552X0Y2_9GAMM</name>
<evidence type="ECO:0000313" key="2">
    <source>
        <dbReference type="EMBL" id="TRW48712.1"/>
    </source>
</evidence>
<keyword evidence="1" id="KW-1133">Transmembrane helix</keyword>
<accession>A0A552X0Y2</accession>
<proteinExistence type="predicted"/>
<dbReference type="AlphaFoldDB" id="A0A552X0Y2"/>
<keyword evidence="3" id="KW-1185">Reference proteome</keyword>
<evidence type="ECO:0000256" key="1">
    <source>
        <dbReference type="SAM" id="Phobius"/>
    </source>
</evidence>
<comment type="caution">
    <text evidence="2">The sequence shown here is derived from an EMBL/GenBank/DDBJ whole genome shotgun (WGS) entry which is preliminary data.</text>
</comment>
<dbReference type="OrthoDB" id="6711034at2"/>
<protein>
    <submittedName>
        <fullName evidence="2">Uncharacterized protein</fullName>
    </submittedName>
</protein>
<gene>
    <name evidence="2" type="ORF">FM042_06920</name>
</gene>
<sequence>MVNEGLNAFAQVSWAEVGIFWTSIVLALITVTATALNYLLLRTQKDPEVIVYATPDDKRPSIINLVIENIGPGMAKSVTFKMPDYFPANAFGFESAKKPENMITGPLIFGIPSLGPGAKRVITWGQFGGLKKGLGDEVSSVVCHYTGDRIGLPGQKSLQTECLLDIKSFEATDASDNNWDKKTAKELEKIAKVLTQSATGFKSIKIDCSISRGHAGNNLACFRHVALNQIRRENTVIASVNRKQKMATMSEEVLDLIVNA</sequence>